<dbReference type="OrthoDB" id="9793175at2"/>
<evidence type="ECO:0000256" key="4">
    <source>
        <dbReference type="ARBA" id="ARBA00022729"/>
    </source>
</evidence>
<evidence type="ECO:0000256" key="6">
    <source>
        <dbReference type="SAM" id="SignalP"/>
    </source>
</evidence>
<dbReference type="RefSeq" id="WP_141922374.1">
    <property type="nucleotide sequence ID" value="NZ_VFQC01000001.1"/>
</dbReference>
<comment type="subcellular location">
    <subcellularLocation>
        <location evidence="1">Cell envelope</location>
    </subcellularLocation>
</comment>
<evidence type="ECO:0000256" key="5">
    <source>
        <dbReference type="SAM" id="Coils"/>
    </source>
</evidence>
<protein>
    <submittedName>
        <fullName evidence="8">Iron complex transport system substrate-binding protein</fullName>
    </submittedName>
</protein>
<dbReference type="SUPFAM" id="SSF53807">
    <property type="entry name" value="Helical backbone' metal receptor"/>
    <property type="match status" value="1"/>
</dbReference>
<name>A0A543NGZ3_9ACTN</name>
<sequence length="334" mass="35262">MPTASPARSSTRALLSVSAAAAVAFATACGTDGGSGDDSGGGEAAGFPLTVEHAMGETSVDSEPSTIVALDQSYVDAAVALETEVIGRTEYYTPDGEMPGYLGDPGEEYAGDAEELGSLESPDLARIAELEPDLIVSAKARHADIYDQLSEIAPTVFSETTGATWKENIELLGEALGKKDTAQQKIEDYETRAAEVGDAIAEENGGEAPTMTLARFAGEPTVRLYSSASFPGMVQADTGIPRPEDAPDTEDGISVDLSQEEILDLDADHIFVSQYDAGTGEVEDQAEEFRSNPLWDQLEGTKHKVDDVRWVSSVSLQGANAILDDLEETFDVQG</sequence>
<feature type="signal peptide" evidence="6">
    <location>
        <begin position="1"/>
        <end position="28"/>
    </location>
</feature>
<evidence type="ECO:0000259" key="7">
    <source>
        <dbReference type="PROSITE" id="PS50983"/>
    </source>
</evidence>
<dbReference type="PROSITE" id="PS50983">
    <property type="entry name" value="FE_B12_PBP"/>
    <property type="match status" value="1"/>
</dbReference>
<dbReference type="PANTHER" id="PTHR30532">
    <property type="entry name" value="IRON III DICITRATE-BINDING PERIPLASMIC PROTEIN"/>
    <property type="match status" value="1"/>
</dbReference>
<proteinExistence type="inferred from homology"/>
<keyword evidence="3" id="KW-0813">Transport</keyword>
<keyword evidence="4 6" id="KW-0732">Signal</keyword>
<evidence type="ECO:0000313" key="9">
    <source>
        <dbReference type="Proteomes" id="UP000317422"/>
    </source>
</evidence>
<evidence type="ECO:0000313" key="8">
    <source>
        <dbReference type="EMBL" id="TQN31117.1"/>
    </source>
</evidence>
<organism evidence="8 9">
    <name type="scientific">Haloactinospora alba</name>
    <dbReference type="NCBI Taxonomy" id="405555"/>
    <lineage>
        <taxon>Bacteria</taxon>
        <taxon>Bacillati</taxon>
        <taxon>Actinomycetota</taxon>
        <taxon>Actinomycetes</taxon>
        <taxon>Streptosporangiales</taxon>
        <taxon>Nocardiopsidaceae</taxon>
        <taxon>Haloactinospora</taxon>
    </lineage>
</organism>
<dbReference type="GO" id="GO:1901678">
    <property type="term" value="P:iron coordination entity transport"/>
    <property type="evidence" value="ECO:0007669"/>
    <property type="project" value="UniProtKB-ARBA"/>
</dbReference>
<dbReference type="Gene3D" id="3.40.50.1980">
    <property type="entry name" value="Nitrogenase molybdenum iron protein domain"/>
    <property type="match status" value="2"/>
</dbReference>
<dbReference type="InterPro" id="IPR051313">
    <property type="entry name" value="Bact_iron-sidero_bind"/>
</dbReference>
<evidence type="ECO:0000256" key="1">
    <source>
        <dbReference type="ARBA" id="ARBA00004196"/>
    </source>
</evidence>
<keyword evidence="5" id="KW-0175">Coiled coil</keyword>
<dbReference type="Pfam" id="PF01497">
    <property type="entry name" value="Peripla_BP_2"/>
    <property type="match status" value="1"/>
</dbReference>
<dbReference type="InterPro" id="IPR002491">
    <property type="entry name" value="ABC_transptr_periplasmic_BD"/>
</dbReference>
<evidence type="ECO:0000256" key="2">
    <source>
        <dbReference type="ARBA" id="ARBA00008814"/>
    </source>
</evidence>
<dbReference type="EMBL" id="VFQC01000001">
    <property type="protein sequence ID" value="TQN31117.1"/>
    <property type="molecule type" value="Genomic_DNA"/>
</dbReference>
<keyword evidence="9" id="KW-1185">Reference proteome</keyword>
<accession>A0A543NGZ3</accession>
<reference evidence="8 9" key="1">
    <citation type="submission" date="2019-06" db="EMBL/GenBank/DDBJ databases">
        <title>Sequencing the genomes of 1000 actinobacteria strains.</title>
        <authorList>
            <person name="Klenk H.-P."/>
        </authorList>
    </citation>
    <scope>NUCLEOTIDE SEQUENCE [LARGE SCALE GENOMIC DNA]</scope>
    <source>
        <strain evidence="8 9">DSM 45015</strain>
    </source>
</reference>
<evidence type="ECO:0000256" key="3">
    <source>
        <dbReference type="ARBA" id="ARBA00022448"/>
    </source>
</evidence>
<dbReference type="CDD" id="cd01146">
    <property type="entry name" value="FhuD"/>
    <property type="match status" value="1"/>
</dbReference>
<dbReference type="AlphaFoldDB" id="A0A543NGZ3"/>
<comment type="caution">
    <text evidence="8">The sequence shown here is derived from an EMBL/GenBank/DDBJ whole genome shotgun (WGS) entry which is preliminary data.</text>
</comment>
<gene>
    <name evidence="8" type="ORF">FHX37_1007</name>
</gene>
<dbReference type="PANTHER" id="PTHR30532:SF21">
    <property type="entry name" value="SIDEROPHORE-BINDING LIPOPROTEIN YFIY-RELATED"/>
    <property type="match status" value="1"/>
</dbReference>
<dbReference type="GO" id="GO:0030288">
    <property type="term" value="C:outer membrane-bounded periplasmic space"/>
    <property type="evidence" value="ECO:0007669"/>
    <property type="project" value="TreeGrafter"/>
</dbReference>
<feature type="chain" id="PRO_5039079528" evidence="6">
    <location>
        <begin position="29"/>
        <end position="334"/>
    </location>
</feature>
<comment type="similarity">
    <text evidence="2">Belongs to the bacterial solute-binding protein 8 family.</text>
</comment>
<feature type="coiled-coil region" evidence="5">
    <location>
        <begin position="172"/>
        <end position="199"/>
    </location>
</feature>
<feature type="domain" description="Fe/B12 periplasmic-binding" evidence="7">
    <location>
        <begin position="66"/>
        <end position="334"/>
    </location>
</feature>
<dbReference type="Proteomes" id="UP000317422">
    <property type="component" value="Unassembled WGS sequence"/>
</dbReference>